<evidence type="ECO:0000313" key="4">
    <source>
        <dbReference type="Proteomes" id="UP000326979"/>
    </source>
</evidence>
<comment type="caution">
    <text evidence="3">The sequence shown here is derived from an EMBL/GenBank/DDBJ whole genome shotgun (WGS) entry which is preliminary data.</text>
</comment>
<proteinExistence type="predicted"/>
<evidence type="ECO:0000313" key="3">
    <source>
        <dbReference type="EMBL" id="MPY41013.1"/>
    </source>
</evidence>
<name>A0A5N8W0I3_9ACTN</name>
<feature type="transmembrane region" description="Helical" evidence="2">
    <location>
        <begin position="53"/>
        <end position="77"/>
    </location>
</feature>
<evidence type="ECO:0000256" key="2">
    <source>
        <dbReference type="SAM" id="Phobius"/>
    </source>
</evidence>
<evidence type="ECO:0000256" key="1">
    <source>
        <dbReference type="SAM" id="MobiDB-lite"/>
    </source>
</evidence>
<feature type="compositionally biased region" description="Low complexity" evidence="1">
    <location>
        <begin position="121"/>
        <end position="143"/>
    </location>
</feature>
<sequence length="143" mass="13716">MENSGSAHTPGAAPEAAAPARGRRRRRGQGAGSEEGPVFVDNSGRRARLLRRIGMLLGVASLGYAVVLGMAFMGWGISASPTELFPFGGGGGQAGAPAGGPQLQGGRGGVVPSGAPGGTPPSGASTAPSPAVSAGTASPANAD</sequence>
<protein>
    <submittedName>
        <fullName evidence="3">Uncharacterized protein</fullName>
    </submittedName>
</protein>
<dbReference type="EMBL" id="VJZE01000078">
    <property type="protein sequence ID" value="MPY41013.1"/>
    <property type="molecule type" value="Genomic_DNA"/>
</dbReference>
<feature type="region of interest" description="Disordered" evidence="1">
    <location>
        <begin position="85"/>
        <end position="143"/>
    </location>
</feature>
<feature type="region of interest" description="Disordered" evidence="1">
    <location>
        <begin position="1"/>
        <end position="44"/>
    </location>
</feature>
<organism evidence="3 4">
    <name type="scientific">Streptomyces phyllanthi</name>
    <dbReference type="NCBI Taxonomy" id="1803180"/>
    <lineage>
        <taxon>Bacteria</taxon>
        <taxon>Bacillati</taxon>
        <taxon>Actinomycetota</taxon>
        <taxon>Actinomycetes</taxon>
        <taxon>Kitasatosporales</taxon>
        <taxon>Streptomycetaceae</taxon>
        <taxon>Streptomyces</taxon>
    </lineage>
</organism>
<reference evidence="3 4" key="1">
    <citation type="submission" date="2019-07" db="EMBL/GenBank/DDBJ databases">
        <title>New species of Amycolatopsis and Streptomyces.</title>
        <authorList>
            <person name="Duangmal K."/>
            <person name="Teo W.F.A."/>
            <person name="Lipun K."/>
        </authorList>
    </citation>
    <scope>NUCLEOTIDE SEQUENCE [LARGE SCALE GENOMIC DNA]</scope>
    <source>
        <strain evidence="3 4">TISTR 2346</strain>
    </source>
</reference>
<gene>
    <name evidence="3" type="ORF">FNH04_14195</name>
</gene>
<dbReference type="AlphaFoldDB" id="A0A5N8W0I3"/>
<feature type="compositionally biased region" description="Low complexity" evidence="1">
    <location>
        <begin position="10"/>
        <end position="20"/>
    </location>
</feature>
<keyword evidence="4" id="KW-1185">Reference proteome</keyword>
<dbReference type="Proteomes" id="UP000326979">
    <property type="component" value="Unassembled WGS sequence"/>
</dbReference>
<accession>A0A5N8W0I3</accession>
<keyword evidence="2" id="KW-0812">Transmembrane</keyword>
<feature type="compositionally biased region" description="Gly residues" evidence="1">
    <location>
        <begin position="87"/>
        <end position="117"/>
    </location>
</feature>
<keyword evidence="2" id="KW-0472">Membrane</keyword>
<keyword evidence="2" id="KW-1133">Transmembrane helix</keyword>